<sequence length="438" mass="50362">MTVTMGVLKFSCVDFVFTCVGLVFLLLDIVLDVLAALSFYWEQAYVSLGVLLLFLMGSSVLVQAFSWLWYSYDNFERKTKVESCVSLRQLLVLHLFQLGIYFRHAGVVEASVCGYFKHTDDLKNYAVYLSHDLNMLRLIEAFSESAPQLVLMLTIVLQRGELNPVTVLKAVASASAIAFSVTMYHRSLRSFLLDKEKQPLLSSVVYFFWNQLLIMSRLTALALFTSVLPCFIPTHFICSWMVLFFFAWRSKTDLMDSAVGEWLYRATVGLIWYFSWFNVVEGRTRYTTLLYHGYILVDMSILCSLWCWKIITEPPSYLEIQPLYAVITAVGVVAVYIIGLLVKTIYYKCFHPNLGKEKLKGDVTEQSRTEPWPSTNKLHLCTVDGNQDKFLNGEMETDVTDRMWPSPSEDIERALPPLERSTECYNKRMRKLAANFYS</sequence>
<dbReference type="Proteomes" id="UP000261600">
    <property type="component" value="Unplaced"/>
</dbReference>
<dbReference type="Ensembl" id="ENSMALT00000019449.1">
    <property type="protein sequence ID" value="ENSMALP00000019068.1"/>
    <property type="gene ID" value="ENSMALG00000013318.1"/>
</dbReference>
<dbReference type="Pfam" id="PF09815">
    <property type="entry name" value="XK-related"/>
    <property type="match status" value="1"/>
</dbReference>
<feature type="transmembrane region" description="Helical" evidence="7">
    <location>
        <begin position="231"/>
        <end position="250"/>
    </location>
</feature>
<dbReference type="PANTHER" id="PTHR16024">
    <property type="entry name" value="XK-RELATED PROTEIN"/>
    <property type="match status" value="1"/>
</dbReference>
<evidence type="ECO:0000256" key="3">
    <source>
        <dbReference type="ARBA" id="ARBA00022475"/>
    </source>
</evidence>
<dbReference type="GO" id="GO:1902742">
    <property type="term" value="P:apoptotic process involved in development"/>
    <property type="evidence" value="ECO:0007669"/>
    <property type="project" value="TreeGrafter"/>
</dbReference>
<dbReference type="GO" id="GO:0043652">
    <property type="term" value="P:engulfment of apoptotic cell"/>
    <property type="evidence" value="ECO:0007669"/>
    <property type="project" value="TreeGrafter"/>
</dbReference>
<keyword evidence="4 7" id="KW-0812">Transmembrane</keyword>
<protein>
    <recommendedName>
        <fullName evidence="7">XK-related protein</fullName>
    </recommendedName>
</protein>
<evidence type="ECO:0000256" key="4">
    <source>
        <dbReference type="ARBA" id="ARBA00022692"/>
    </source>
</evidence>
<feature type="transmembrane region" description="Helical" evidence="7">
    <location>
        <begin position="12"/>
        <end position="39"/>
    </location>
</feature>
<feature type="transmembrane region" description="Helical" evidence="7">
    <location>
        <begin position="45"/>
        <end position="70"/>
    </location>
</feature>
<evidence type="ECO:0000313" key="9">
    <source>
        <dbReference type="Proteomes" id="UP000261600"/>
    </source>
</evidence>
<feature type="transmembrane region" description="Helical" evidence="7">
    <location>
        <begin position="291"/>
        <end position="311"/>
    </location>
</feature>
<comment type="similarity">
    <text evidence="2 7">Belongs to the XK family.</text>
</comment>
<accession>A0A3Q3JHL3</accession>
<keyword evidence="5 7" id="KW-1133">Transmembrane helix</keyword>
<dbReference type="InterPro" id="IPR050895">
    <property type="entry name" value="XK-related_scramblase"/>
</dbReference>
<evidence type="ECO:0000256" key="7">
    <source>
        <dbReference type="RuleBase" id="RU910716"/>
    </source>
</evidence>
<keyword evidence="9" id="KW-1185">Reference proteome</keyword>
<keyword evidence="6 7" id="KW-0472">Membrane</keyword>
<reference evidence="8" key="2">
    <citation type="submission" date="2025-09" db="UniProtKB">
        <authorList>
            <consortium name="Ensembl"/>
        </authorList>
    </citation>
    <scope>IDENTIFICATION</scope>
</reference>
<comment type="subcellular location">
    <subcellularLocation>
        <location evidence="1">Cell membrane</location>
        <topology evidence="1">Multi-pass membrane protein</topology>
    </subcellularLocation>
    <subcellularLocation>
        <location evidence="7">Membrane</location>
        <topology evidence="7">Multi-pass membrane protein</topology>
    </subcellularLocation>
</comment>
<dbReference type="InterPro" id="IPR018629">
    <property type="entry name" value="XK-rel"/>
</dbReference>
<proteinExistence type="inferred from homology"/>
<organism evidence="8 9">
    <name type="scientific">Monopterus albus</name>
    <name type="common">Swamp eel</name>
    <dbReference type="NCBI Taxonomy" id="43700"/>
    <lineage>
        <taxon>Eukaryota</taxon>
        <taxon>Metazoa</taxon>
        <taxon>Chordata</taxon>
        <taxon>Craniata</taxon>
        <taxon>Vertebrata</taxon>
        <taxon>Euteleostomi</taxon>
        <taxon>Actinopterygii</taxon>
        <taxon>Neopterygii</taxon>
        <taxon>Teleostei</taxon>
        <taxon>Neoteleostei</taxon>
        <taxon>Acanthomorphata</taxon>
        <taxon>Anabantaria</taxon>
        <taxon>Synbranchiformes</taxon>
        <taxon>Synbranchidae</taxon>
        <taxon>Monopterus</taxon>
    </lineage>
</organism>
<dbReference type="AlphaFoldDB" id="A0A3Q3JHL3"/>
<dbReference type="GO" id="GO:0070782">
    <property type="term" value="P:phosphatidylserine exposure on apoptotic cell surface"/>
    <property type="evidence" value="ECO:0007669"/>
    <property type="project" value="TreeGrafter"/>
</dbReference>
<name>A0A3Q3JHL3_MONAL</name>
<feature type="transmembrane region" description="Helical" evidence="7">
    <location>
        <begin position="323"/>
        <end position="342"/>
    </location>
</feature>
<evidence type="ECO:0000256" key="2">
    <source>
        <dbReference type="ARBA" id="ARBA00008789"/>
    </source>
</evidence>
<evidence type="ECO:0000256" key="5">
    <source>
        <dbReference type="ARBA" id="ARBA00022989"/>
    </source>
</evidence>
<keyword evidence="3" id="KW-1003">Cell membrane</keyword>
<feature type="transmembrane region" description="Helical" evidence="7">
    <location>
        <begin position="262"/>
        <end position="279"/>
    </location>
</feature>
<dbReference type="GO" id="GO:0005886">
    <property type="term" value="C:plasma membrane"/>
    <property type="evidence" value="ECO:0007669"/>
    <property type="project" value="UniProtKB-SubCell"/>
</dbReference>
<dbReference type="PANTHER" id="PTHR16024:SF19">
    <property type="entry name" value="XK-RELATED PROTEIN"/>
    <property type="match status" value="1"/>
</dbReference>
<evidence type="ECO:0000256" key="6">
    <source>
        <dbReference type="ARBA" id="ARBA00023136"/>
    </source>
</evidence>
<evidence type="ECO:0000313" key="8">
    <source>
        <dbReference type="Ensembl" id="ENSMALP00000019068.1"/>
    </source>
</evidence>
<reference evidence="8" key="1">
    <citation type="submission" date="2025-08" db="UniProtKB">
        <authorList>
            <consortium name="Ensembl"/>
        </authorList>
    </citation>
    <scope>IDENTIFICATION</scope>
</reference>
<evidence type="ECO:0000256" key="1">
    <source>
        <dbReference type="ARBA" id="ARBA00004651"/>
    </source>
</evidence>